<evidence type="ECO:0000313" key="2">
    <source>
        <dbReference type="EMBL" id="NNU62892.1"/>
    </source>
</evidence>
<comment type="caution">
    <text evidence="2">The sequence shown here is derived from an EMBL/GenBank/DDBJ whole genome shotgun (WGS) entry which is preliminary data.</text>
</comment>
<evidence type="ECO:0000313" key="3">
    <source>
        <dbReference type="Proteomes" id="UP000574931"/>
    </source>
</evidence>
<accession>A0A849KZR8</accession>
<dbReference type="EMBL" id="JABFCY010000017">
    <property type="protein sequence ID" value="NNU62892.1"/>
    <property type="molecule type" value="Genomic_DNA"/>
</dbReference>
<evidence type="ECO:0000256" key="1">
    <source>
        <dbReference type="SAM" id="Phobius"/>
    </source>
</evidence>
<dbReference type="RefSeq" id="WP_171319268.1">
    <property type="nucleotide sequence ID" value="NZ_JABFCY010000017.1"/>
</dbReference>
<keyword evidence="1" id="KW-1133">Transmembrane helix</keyword>
<protein>
    <submittedName>
        <fullName evidence="2">Uncharacterized protein</fullName>
    </submittedName>
</protein>
<gene>
    <name evidence="2" type="ORF">HKX02_21905</name>
</gene>
<name>A0A849KZR8_9HYPH</name>
<feature type="transmembrane region" description="Helical" evidence="1">
    <location>
        <begin position="90"/>
        <end position="109"/>
    </location>
</feature>
<organism evidence="2 3">
    <name type="scientific">Ochrobactrum soli</name>
    <dbReference type="NCBI Taxonomy" id="2448455"/>
    <lineage>
        <taxon>Bacteria</taxon>
        <taxon>Pseudomonadati</taxon>
        <taxon>Pseudomonadota</taxon>
        <taxon>Alphaproteobacteria</taxon>
        <taxon>Hyphomicrobiales</taxon>
        <taxon>Brucellaceae</taxon>
        <taxon>Brucella/Ochrobactrum group</taxon>
        <taxon>Ochrobactrum</taxon>
    </lineage>
</organism>
<dbReference type="Proteomes" id="UP000574931">
    <property type="component" value="Unassembled WGS sequence"/>
</dbReference>
<sequence>MLESVLGYGIIRRNKIGWMSAMLPRYLRPVFDREAYGPLSRTEKAVRFAVFVPLSVLCMLPGFLAISALVVTCGTVPTRILADETGTMTVLKLIILVLAPVLFMVGLGIRKYCLPFD</sequence>
<keyword evidence="1" id="KW-0812">Transmembrane</keyword>
<feature type="transmembrane region" description="Helical" evidence="1">
    <location>
        <begin position="48"/>
        <end position="70"/>
    </location>
</feature>
<proteinExistence type="predicted"/>
<keyword evidence="3" id="KW-1185">Reference proteome</keyword>
<keyword evidence="1" id="KW-0472">Membrane</keyword>
<reference evidence="2 3" key="1">
    <citation type="submission" date="2020-05" db="EMBL/GenBank/DDBJ databases">
        <title>Draft Genome Sequence of Ochrobactrum soli Isolated from Stable Fly Gut.</title>
        <authorList>
            <person name="Pileggi M.T."/>
            <person name="Vazhakkala L.J."/>
            <person name="Wong C.N."/>
        </authorList>
    </citation>
    <scope>NUCLEOTIDE SEQUENCE [LARGE SCALE GENOMIC DNA]</scope>
    <source>
        <strain evidence="2 3">MTP-C0764</strain>
    </source>
</reference>
<dbReference type="AlphaFoldDB" id="A0A849KZR8"/>